<evidence type="ECO:0000259" key="1">
    <source>
        <dbReference type="PROSITE" id="PS51750"/>
    </source>
</evidence>
<dbReference type="PROSITE" id="PS51750">
    <property type="entry name" value="BRO_N"/>
    <property type="match status" value="1"/>
</dbReference>
<accession>F8IH46</accession>
<dbReference type="OrthoDB" id="9812611at2"/>
<reference evidence="3" key="2">
    <citation type="submission" date="2011-06" db="EMBL/GenBank/DDBJ databases">
        <title>The complete genome sequence of Alicyclobacillus acidocaldarius sp. Tc-4-1.</title>
        <authorList>
            <person name="Chen Y."/>
            <person name="He Y."/>
            <person name="Dong Z."/>
            <person name="Hu S."/>
        </authorList>
    </citation>
    <scope>NUCLEOTIDE SEQUENCE [LARGE SCALE GENOMIC DNA]</scope>
    <source>
        <strain evidence="3">Tc-4-1</strain>
    </source>
</reference>
<dbReference type="PANTHER" id="PTHR36180:SF2">
    <property type="entry name" value="BRO FAMILY PROTEIN"/>
    <property type="match status" value="1"/>
</dbReference>
<dbReference type="EMBL" id="CP002902">
    <property type="protein sequence ID" value="AEJ44400.1"/>
    <property type="molecule type" value="Genomic_DNA"/>
</dbReference>
<evidence type="ECO:0000313" key="2">
    <source>
        <dbReference type="EMBL" id="AEJ44400.1"/>
    </source>
</evidence>
<dbReference type="Proteomes" id="UP000000292">
    <property type="component" value="Chromosome"/>
</dbReference>
<dbReference type="Pfam" id="PF02498">
    <property type="entry name" value="Bro-N"/>
    <property type="match status" value="1"/>
</dbReference>
<protein>
    <submittedName>
        <fullName evidence="2">Prophage antirepressor</fullName>
    </submittedName>
</protein>
<name>F8IH46_ALIAT</name>
<dbReference type="RefSeq" id="WP_014465233.1">
    <property type="nucleotide sequence ID" value="NC_017167.1"/>
</dbReference>
<organism evidence="2 3">
    <name type="scientific">Alicyclobacillus acidocaldarius (strain Tc-4-1)</name>
    <name type="common">Bacillus acidocaldarius</name>
    <dbReference type="NCBI Taxonomy" id="1048834"/>
    <lineage>
        <taxon>Bacteria</taxon>
        <taxon>Bacillati</taxon>
        <taxon>Bacillota</taxon>
        <taxon>Bacilli</taxon>
        <taxon>Bacillales</taxon>
        <taxon>Alicyclobacillaceae</taxon>
        <taxon>Alicyclobacillus</taxon>
    </lineage>
</organism>
<feature type="domain" description="Bro-N" evidence="1">
    <location>
        <begin position="6"/>
        <end position="109"/>
    </location>
</feature>
<dbReference type="PANTHER" id="PTHR36180">
    <property type="entry name" value="DNA-BINDING PROTEIN-RELATED-RELATED"/>
    <property type="match status" value="1"/>
</dbReference>
<dbReference type="AlphaFoldDB" id="F8IH46"/>
<dbReference type="SMART" id="SM01040">
    <property type="entry name" value="Bro-N"/>
    <property type="match status" value="1"/>
</dbReference>
<dbReference type="KEGG" id="aad:TC41_2502"/>
<dbReference type="PATRIC" id="fig|1048834.4.peg.2362"/>
<dbReference type="eggNOG" id="COG3617">
    <property type="taxonomic scope" value="Bacteria"/>
</dbReference>
<reference evidence="2 3" key="1">
    <citation type="journal article" date="2011" name="J. Bacteriol.">
        <title>Complete Genome Sequence of Alicyclobacillus acidocaldarius Strain Tc-4-1.</title>
        <authorList>
            <person name="Chen Y."/>
            <person name="He Y."/>
            <person name="Zhang B."/>
            <person name="Yang J."/>
            <person name="Li W."/>
            <person name="Dong Z."/>
            <person name="Hu S."/>
        </authorList>
    </citation>
    <scope>NUCLEOTIDE SEQUENCE [LARGE SCALE GENOMIC DNA]</scope>
    <source>
        <strain evidence="2 3">Tc-4-1</strain>
    </source>
</reference>
<proteinExistence type="predicted"/>
<dbReference type="HOGENOM" id="CLU_1318674_0_0_9"/>
<evidence type="ECO:0000313" key="3">
    <source>
        <dbReference type="Proteomes" id="UP000000292"/>
    </source>
</evidence>
<gene>
    <name evidence="2" type="ordered locus">TC41_2502</name>
</gene>
<sequence length="208" mass="23761">MQPVDKSGNQTMEWMFKGHRIRVVMINDEPWWVAADVLVILELDRKALERIDEDEKGVSSIHTPGGQQNMTIINEAGLYSLILGSRKPEAKAFKRWVTHEVLPSIRKTGKYETPERREQCEVADKQLKVMELNVRTEQAKLLIDAAHRLQDRLSDLMIERLLIVSANLMAGYDAIGIPTDGPSLADLMNSGQHGRTRFPDIKPYWKPF</sequence>
<dbReference type="InterPro" id="IPR003497">
    <property type="entry name" value="BRO_N_domain"/>
</dbReference>